<dbReference type="EC" id="2.7.8.26" evidence="5 19"/>
<evidence type="ECO:0000313" key="20">
    <source>
        <dbReference type="EMBL" id="RKL66198.1"/>
    </source>
</evidence>
<evidence type="ECO:0000256" key="2">
    <source>
        <dbReference type="ARBA" id="ARBA00004651"/>
    </source>
</evidence>
<evidence type="ECO:0000256" key="13">
    <source>
        <dbReference type="ARBA" id="ARBA00023136"/>
    </source>
</evidence>
<dbReference type="GO" id="GO:0005886">
    <property type="term" value="C:plasma membrane"/>
    <property type="evidence" value="ECO:0007669"/>
    <property type="project" value="UniProtKB-SubCell"/>
</dbReference>
<evidence type="ECO:0000256" key="1">
    <source>
        <dbReference type="ARBA" id="ARBA00001946"/>
    </source>
</evidence>
<accession>A0A3A9K4E2</accession>
<dbReference type="AlphaFoldDB" id="A0A3A9K4E2"/>
<evidence type="ECO:0000256" key="18">
    <source>
        <dbReference type="ARBA" id="ARBA00049504"/>
    </source>
</evidence>
<comment type="cofactor">
    <cofactor evidence="1 19">
        <name>Mg(2+)</name>
        <dbReference type="ChEBI" id="CHEBI:18420"/>
    </cofactor>
</comment>
<evidence type="ECO:0000313" key="21">
    <source>
        <dbReference type="Proteomes" id="UP000281498"/>
    </source>
</evidence>
<dbReference type="RefSeq" id="WP_110937031.1">
    <property type="nucleotide sequence ID" value="NZ_KZ614146.1"/>
</dbReference>
<evidence type="ECO:0000256" key="15">
    <source>
        <dbReference type="ARBA" id="ARBA00032605"/>
    </source>
</evidence>
<dbReference type="OrthoDB" id="9794626at2"/>
<evidence type="ECO:0000256" key="17">
    <source>
        <dbReference type="ARBA" id="ARBA00048623"/>
    </source>
</evidence>
<comment type="catalytic activity">
    <reaction evidence="18 19">
        <text>alpha-ribazole 5'-phosphate + adenosylcob(III)inamide-GDP = adenosylcob(III)alamin 5'-phosphate + GMP + H(+)</text>
        <dbReference type="Rhea" id="RHEA:23560"/>
        <dbReference type="ChEBI" id="CHEBI:15378"/>
        <dbReference type="ChEBI" id="CHEBI:57918"/>
        <dbReference type="ChEBI" id="CHEBI:58115"/>
        <dbReference type="ChEBI" id="CHEBI:60487"/>
        <dbReference type="ChEBI" id="CHEBI:60493"/>
        <dbReference type="EC" id="2.7.8.26"/>
    </reaction>
</comment>
<dbReference type="Proteomes" id="UP000281498">
    <property type="component" value="Unassembled WGS sequence"/>
</dbReference>
<dbReference type="Pfam" id="PF02654">
    <property type="entry name" value="CobS"/>
    <property type="match status" value="1"/>
</dbReference>
<comment type="subcellular location">
    <subcellularLocation>
        <location evidence="2 19">Cell membrane</location>
        <topology evidence="2 19">Multi-pass membrane protein</topology>
    </subcellularLocation>
</comment>
<evidence type="ECO:0000256" key="7">
    <source>
        <dbReference type="ARBA" id="ARBA00022475"/>
    </source>
</evidence>
<comment type="pathway">
    <text evidence="3 19">Cofactor biosynthesis; adenosylcobalamin biosynthesis; adenosylcobalamin from cob(II)yrinate a,c-diamide: step 7/7.</text>
</comment>
<evidence type="ECO:0000256" key="10">
    <source>
        <dbReference type="ARBA" id="ARBA00022692"/>
    </source>
</evidence>
<evidence type="ECO:0000256" key="6">
    <source>
        <dbReference type="ARBA" id="ARBA00015850"/>
    </source>
</evidence>
<keyword evidence="13 19" id="KW-0472">Membrane</keyword>
<evidence type="ECO:0000256" key="4">
    <source>
        <dbReference type="ARBA" id="ARBA00010561"/>
    </source>
</evidence>
<dbReference type="NCBIfam" id="TIGR00317">
    <property type="entry name" value="cobS"/>
    <property type="match status" value="1"/>
</dbReference>
<comment type="caution">
    <text evidence="20">The sequence shown here is derived from an EMBL/GenBank/DDBJ whole genome shotgun (WGS) entry which is preliminary data.</text>
</comment>
<keyword evidence="10 19" id="KW-0812">Transmembrane</keyword>
<feature type="transmembrane region" description="Helical" evidence="19">
    <location>
        <begin position="231"/>
        <end position="253"/>
    </location>
</feature>
<reference evidence="20 21" key="1">
    <citation type="submission" date="2017-10" db="EMBL/GenBank/DDBJ databases">
        <title>Bacillus sp. nov., a halophilic bacterium isolated from a Keqin Lake.</title>
        <authorList>
            <person name="Wang H."/>
        </authorList>
    </citation>
    <scope>NUCLEOTIDE SEQUENCE [LARGE SCALE GENOMIC DNA]</scope>
    <source>
        <strain evidence="20 21">KCTC 13187</strain>
    </source>
</reference>
<keyword evidence="11 19" id="KW-0460">Magnesium</keyword>
<dbReference type="PANTHER" id="PTHR34148">
    <property type="entry name" value="ADENOSYLCOBINAMIDE-GDP RIBAZOLETRANSFERASE"/>
    <property type="match status" value="1"/>
</dbReference>
<feature type="transmembrane region" description="Helical" evidence="19">
    <location>
        <begin position="186"/>
        <end position="219"/>
    </location>
</feature>
<organism evidence="20 21">
    <name type="scientific">Salipaludibacillus neizhouensis</name>
    <dbReference type="NCBI Taxonomy" id="885475"/>
    <lineage>
        <taxon>Bacteria</taxon>
        <taxon>Bacillati</taxon>
        <taxon>Bacillota</taxon>
        <taxon>Bacilli</taxon>
        <taxon>Bacillales</taxon>
        <taxon>Bacillaceae</taxon>
    </lineage>
</organism>
<evidence type="ECO:0000256" key="19">
    <source>
        <dbReference type="HAMAP-Rule" id="MF_00719"/>
    </source>
</evidence>
<comment type="catalytic activity">
    <reaction evidence="17 19">
        <text>alpha-ribazole + adenosylcob(III)inamide-GDP = adenosylcob(III)alamin + GMP + H(+)</text>
        <dbReference type="Rhea" id="RHEA:16049"/>
        <dbReference type="ChEBI" id="CHEBI:10329"/>
        <dbReference type="ChEBI" id="CHEBI:15378"/>
        <dbReference type="ChEBI" id="CHEBI:18408"/>
        <dbReference type="ChEBI" id="CHEBI:58115"/>
        <dbReference type="ChEBI" id="CHEBI:60487"/>
        <dbReference type="EC" id="2.7.8.26"/>
    </reaction>
</comment>
<evidence type="ECO:0000256" key="3">
    <source>
        <dbReference type="ARBA" id="ARBA00004663"/>
    </source>
</evidence>
<name>A0A3A9K4E2_9BACI</name>
<gene>
    <name evidence="19 20" type="primary">cobS</name>
    <name evidence="20" type="ORF">CR203_16720</name>
</gene>
<feature type="transmembrane region" description="Helical" evidence="19">
    <location>
        <begin position="35"/>
        <end position="56"/>
    </location>
</feature>
<evidence type="ECO:0000256" key="5">
    <source>
        <dbReference type="ARBA" id="ARBA00013200"/>
    </source>
</evidence>
<dbReference type="GO" id="GO:0009236">
    <property type="term" value="P:cobalamin biosynthetic process"/>
    <property type="evidence" value="ECO:0007669"/>
    <property type="project" value="UniProtKB-UniRule"/>
</dbReference>
<keyword evidence="21" id="KW-1185">Reference proteome</keyword>
<comment type="function">
    <text evidence="14 19">Joins adenosylcobinamide-GDP and alpha-ribazole to generate adenosylcobalamin (Ado-cobalamin). Also synthesizes adenosylcobalamin 5'-phosphate from adenosylcobinamide-GDP and alpha-ribazole 5'-phosphate.</text>
</comment>
<evidence type="ECO:0000256" key="16">
    <source>
        <dbReference type="ARBA" id="ARBA00032853"/>
    </source>
</evidence>
<evidence type="ECO:0000256" key="11">
    <source>
        <dbReference type="ARBA" id="ARBA00022842"/>
    </source>
</evidence>
<dbReference type="GO" id="GO:0051073">
    <property type="term" value="F:adenosylcobinamide-GDP ribazoletransferase activity"/>
    <property type="evidence" value="ECO:0007669"/>
    <property type="project" value="UniProtKB-UniRule"/>
</dbReference>
<protein>
    <recommendedName>
        <fullName evidence="6 19">Adenosylcobinamide-GDP ribazoletransferase</fullName>
        <ecNumber evidence="5 19">2.7.8.26</ecNumber>
    </recommendedName>
    <alternativeName>
        <fullName evidence="16 19">Cobalamin synthase</fullName>
    </alternativeName>
    <alternativeName>
        <fullName evidence="15 19">Cobalamin-5'-phosphate synthase</fullName>
    </alternativeName>
</protein>
<dbReference type="GO" id="GO:0008818">
    <property type="term" value="F:cobalamin 5'-phosphate synthase activity"/>
    <property type="evidence" value="ECO:0007669"/>
    <property type="project" value="UniProtKB-UniRule"/>
</dbReference>
<keyword evidence="7 19" id="KW-1003">Cell membrane</keyword>
<dbReference type="EMBL" id="PDOE01000008">
    <property type="protein sequence ID" value="RKL66198.1"/>
    <property type="molecule type" value="Genomic_DNA"/>
</dbReference>
<feature type="transmembrane region" description="Helical" evidence="19">
    <location>
        <begin position="142"/>
        <end position="166"/>
    </location>
</feature>
<comment type="similarity">
    <text evidence="4 19">Belongs to the CobS family.</text>
</comment>
<feature type="transmembrane region" description="Helical" evidence="19">
    <location>
        <begin position="63"/>
        <end position="82"/>
    </location>
</feature>
<keyword evidence="12 19" id="KW-1133">Transmembrane helix</keyword>
<dbReference type="HAMAP" id="MF_00719">
    <property type="entry name" value="CobS"/>
    <property type="match status" value="1"/>
</dbReference>
<evidence type="ECO:0000256" key="8">
    <source>
        <dbReference type="ARBA" id="ARBA00022573"/>
    </source>
</evidence>
<evidence type="ECO:0000256" key="14">
    <source>
        <dbReference type="ARBA" id="ARBA00025228"/>
    </source>
</evidence>
<dbReference type="UniPathway" id="UPA00148">
    <property type="reaction ID" value="UER00238"/>
</dbReference>
<sequence>MKNSMYGFLLAVQFLTRLPVPVTCPWNEKTSRWAIRFYPLVGMIVGFILAGGWVLLKDVIPSEILALCIISLWVWLTGGLHLDGLMDVADAVGSNAPLKKKWEIMKDPHVGSFGIIALLFVLAWKVVLVFELQLAEINDITIILVMLGIIGFARFHAVLLLGVFPSAKTSGLAWEWKKNLTIFDIFFSFLPLVILCVFAPNVIFLGLAYGLFILVYGVWMMKTFKGTNGDLIGTAIEGGELWGLLSVWIFFLYGMG</sequence>
<dbReference type="InterPro" id="IPR003805">
    <property type="entry name" value="CobS"/>
</dbReference>
<feature type="transmembrane region" description="Helical" evidence="19">
    <location>
        <begin position="110"/>
        <end position="130"/>
    </location>
</feature>
<keyword evidence="8 19" id="KW-0169">Cobalamin biosynthesis</keyword>
<dbReference type="PANTHER" id="PTHR34148:SF1">
    <property type="entry name" value="ADENOSYLCOBINAMIDE-GDP RIBAZOLETRANSFERASE"/>
    <property type="match status" value="1"/>
</dbReference>
<evidence type="ECO:0000256" key="12">
    <source>
        <dbReference type="ARBA" id="ARBA00022989"/>
    </source>
</evidence>
<proteinExistence type="inferred from homology"/>
<keyword evidence="9 19" id="KW-0808">Transferase</keyword>
<evidence type="ECO:0000256" key="9">
    <source>
        <dbReference type="ARBA" id="ARBA00022679"/>
    </source>
</evidence>